<evidence type="ECO:0000256" key="1">
    <source>
        <dbReference type="SAM" id="MobiDB-lite"/>
    </source>
</evidence>
<protein>
    <submittedName>
        <fullName evidence="2">Spore protein YabP</fullName>
    </submittedName>
</protein>
<comment type="caution">
    <text evidence="2">The sequence shown here is derived from an EMBL/GenBank/DDBJ whole genome shotgun (WGS) entry which is preliminary data.</text>
</comment>
<keyword evidence="3" id="KW-1185">Reference proteome</keyword>
<proteinExistence type="predicted"/>
<dbReference type="EMBL" id="JBEUSY010000198">
    <property type="protein sequence ID" value="KAL1242501.1"/>
    <property type="molecule type" value="Genomic_DNA"/>
</dbReference>
<evidence type="ECO:0000313" key="2">
    <source>
        <dbReference type="EMBL" id="KAL1242501.1"/>
    </source>
</evidence>
<gene>
    <name evidence="2" type="ORF">TSPI_00089</name>
</gene>
<dbReference type="Proteomes" id="UP001558632">
    <property type="component" value="Unassembled WGS sequence"/>
</dbReference>
<feature type="region of interest" description="Disordered" evidence="1">
    <location>
        <begin position="76"/>
        <end position="103"/>
    </location>
</feature>
<accession>A0ABR3KS66</accession>
<reference evidence="2 3" key="1">
    <citation type="submission" date="2024-07" db="EMBL/GenBank/DDBJ databases">
        <title>Enhanced genomic and transcriptomic resources for Trichinella pseudospiralis and T. spiralis underpin the discovery of pronounced molecular differences between stages and species.</title>
        <authorList>
            <person name="Pasi K.K."/>
            <person name="La Rosa G."/>
            <person name="Gomez-Morales M.A."/>
            <person name="Tosini F."/>
            <person name="Sumanam S."/>
            <person name="Young N.D."/>
            <person name="Chang B.C."/>
            <person name="Robin G.B."/>
        </authorList>
    </citation>
    <scope>NUCLEOTIDE SEQUENCE [LARGE SCALE GENOMIC DNA]</scope>
    <source>
        <strain evidence="2">ISS534</strain>
    </source>
</reference>
<feature type="compositionally biased region" description="Polar residues" evidence="1">
    <location>
        <begin position="83"/>
        <end position="95"/>
    </location>
</feature>
<evidence type="ECO:0000313" key="3">
    <source>
        <dbReference type="Proteomes" id="UP001558632"/>
    </source>
</evidence>
<name>A0ABR3KS66_TRISP</name>
<sequence>MMLRIVGERIVEWEKGVCRLTRAPKFDSIVLDRQEWKDARGIYSTMVKLDDRNLDTCPLEARVDCTKRPSMDNFRFGPLTDRPLTTKSRSPNRPQISRMRIIT</sequence>
<organism evidence="2 3">
    <name type="scientific">Trichinella spiralis</name>
    <name type="common">Trichina worm</name>
    <dbReference type="NCBI Taxonomy" id="6334"/>
    <lineage>
        <taxon>Eukaryota</taxon>
        <taxon>Metazoa</taxon>
        <taxon>Ecdysozoa</taxon>
        <taxon>Nematoda</taxon>
        <taxon>Enoplea</taxon>
        <taxon>Dorylaimia</taxon>
        <taxon>Trichinellida</taxon>
        <taxon>Trichinellidae</taxon>
        <taxon>Trichinella</taxon>
    </lineage>
</organism>